<dbReference type="STRING" id="34508.A0A4U5LT96"/>
<dbReference type="SUPFAM" id="SSF56112">
    <property type="entry name" value="Protein kinase-like (PK-like)"/>
    <property type="match status" value="1"/>
</dbReference>
<dbReference type="AlphaFoldDB" id="A0A4U5LT96"/>
<evidence type="ECO:0000313" key="3">
    <source>
        <dbReference type="Proteomes" id="UP000298663"/>
    </source>
</evidence>
<sequence length="310" mass="35375">MASQFSNGASQVQTPLFRDPQQKWQLITSLGKGTYGRVDMVRNNYGHAVAVKSSIYKKEIRKEIEFLRILNAKGGHPNVVRYLDHVLHKNEDLCDSVMLELGCGNLFDMIRNPQEPFSERRVVRFFLQVVEGLKFIHSRNLVHCDLKSGNIIYGFERKLKIADFGLSHVGSKAMRGPVGTHQICAPEAFFSGYYDGKKNDVWALGILFIEMLNGRYLWKSPQKTDEDFTKFIRLISTAKMESRSQWGFVQFVLQKDPKKRPGLAQIQRHPYISGISKATPLRIAGPCRAIPYHAQSKLFGVDEPNFVVRI</sequence>
<organism evidence="2 3">
    <name type="scientific">Steinernema carpocapsae</name>
    <name type="common">Entomopathogenic nematode</name>
    <dbReference type="NCBI Taxonomy" id="34508"/>
    <lineage>
        <taxon>Eukaryota</taxon>
        <taxon>Metazoa</taxon>
        <taxon>Ecdysozoa</taxon>
        <taxon>Nematoda</taxon>
        <taxon>Chromadorea</taxon>
        <taxon>Rhabditida</taxon>
        <taxon>Tylenchina</taxon>
        <taxon>Panagrolaimomorpha</taxon>
        <taxon>Strongyloidoidea</taxon>
        <taxon>Steinernematidae</taxon>
        <taxon>Steinernema</taxon>
    </lineage>
</organism>
<keyword evidence="3" id="KW-1185">Reference proteome</keyword>
<evidence type="ECO:0000313" key="2">
    <source>
        <dbReference type="EMBL" id="TKR59284.1"/>
    </source>
</evidence>
<reference evidence="2 3" key="1">
    <citation type="journal article" date="2015" name="Genome Biol.">
        <title>Comparative genomics of Steinernema reveals deeply conserved gene regulatory networks.</title>
        <authorList>
            <person name="Dillman A.R."/>
            <person name="Macchietto M."/>
            <person name="Porter C.F."/>
            <person name="Rogers A."/>
            <person name="Williams B."/>
            <person name="Antoshechkin I."/>
            <person name="Lee M.M."/>
            <person name="Goodwin Z."/>
            <person name="Lu X."/>
            <person name="Lewis E.E."/>
            <person name="Goodrich-Blair H."/>
            <person name="Stock S.P."/>
            <person name="Adams B.J."/>
            <person name="Sternberg P.W."/>
            <person name="Mortazavi A."/>
        </authorList>
    </citation>
    <scope>NUCLEOTIDE SEQUENCE [LARGE SCALE GENOMIC DNA]</scope>
    <source>
        <strain evidence="2 3">ALL</strain>
    </source>
</reference>
<dbReference type="CDD" id="cd00180">
    <property type="entry name" value="PKc"/>
    <property type="match status" value="1"/>
</dbReference>
<dbReference type="GO" id="GO:0005524">
    <property type="term" value="F:ATP binding"/>
    <property type="evidence" value="ECO:0007669"/>
    <property type="project" value="InterPro"/>
</dbReference>
<dbReference type="InterPro" id="IPR008271">
    <property type="entry name" value="Ser/Thr_kinase_AS"/>
</dbReference>
<dbReference type="EMBL" id="AZBU02000012">
    <property type="protein sequence ID" value="TKR59284.1"/>
    <property type="molecule type" value="Genomic_DNA"/>
</dbReference>
<comment type="caution">
    <text evidence="2">The sequence shown here is derived from an EMBL/GenBank/DDBJ whole genome shotgun (WGS) entry which is preliminary data.</text>
</comment>
<feature type="domain" description="Protein kinase" evidence="1">
    <location>
        <begin position="24"/>
        <end position="272"/>
    </location>
</feature>
<dbReference type="PANTHER" id="PTHR44167:SF30">
    <property type="entry name" value="PHOSPHORYLASE KINASE"/>
    <property type="match status" value="1"/>
</dbReference>
<protein>
    <recommendedName>
        <fullName evidence="1">Protein kinase domain-containing protein</fullName>
    </recommendedName>
</protein>
<dbReference type="SMART" id="SM00220">
    <property type="entry name" value="S_TKc"/>
    <property type="match status" value="1"/>
</dbReference>
<dbReference type="Pfam" id="PF00069">
    <property type="entry name" value="Pkinase"/>
    <property type="match status" value="1"/>
</dbReference>
<dbReference type="GO" id="GO:0044773">
    <property type="term" value="P:mitotic DNA damage checkpoint signaling"/>
    <property type="evidence" value="ECO:0007669"/>
    <property type="project" value="TreeGrafter"/>
</dbReference>
<dbReference type="OrthoDB" id="8693905at2759"/>
<dbReference type="Gene3D" id="1.10.510.10">
    <property type="entry name" value="Transferase(Phosphotransferase) domain 1"/>
    <property type="match status" value="1"/>
</dbReference>
<gene>
    <name evidence="2" type="ORF">L596_028979</name>
</gene>
<dbReference type="GO" id="GO:0005634">
    <property type="term" value="C:nucleus"/>
    <property type="evidence" value="ECO:0007669"/>
    <property type="project" value="TreeGrafter"/>
</dbReference>
<name>A0A4U5LT96_STECR</name>
<dbReference type="Gene3D" id="3.30.200.20">
    <property type="entry name" value="Phosphorylase Kinase, domain 1"/>
    <property type="match status" value="1"/>
</dbReference>
<accession>A0A4U5LT96</accession>
<dbReference type="Proteomes" id="UP000298663">
    <property type="component" value="Unassembled WGS sequence"/>
</dbReference>
<evidence type="ECO:0000259" key="1">
    <source>
        <dbReference type="PROSITE" id="PS50011"/>
    </source>
</evidence>
<dbReference type="PANTHER" id="PTHR44167">
    <property type="entry name" value="OVARIAN-SPECIFIC SERINE/THREONINE-PROTEIN KINASE LOK-RELATED"/>
    <property type="match status" value="1"/>
</dbReference>
<dbReference type="InterPro" id="IPR000719">
    <property type="entry name" value="Prot_kinase_dom"/>
</dbReference>
<reference evidence="2 3" key="2">
    <citation type="journal article" date="2019" name="G3 (Bethesda)">
        <title>Hybrid Assembly of the Genome of the Entomopathogenic Nematode Steinernema carpocapsae Identifies the X-Chromosome.</title>
        <authorList>
            <person name="Serra L."/>
            <person name="Macchietto M."/>
            <person name="Macias-Munoz A."/>
            <person name="McGill C.J."/>
            <person name="Rodriguez I.M."/>
            <person name="Rodriguez B."/>
            <person name="Murad R."/>
            <person name="Mortazavi A."/>
        </authorList>
    </citation>
    <scope>NUCLEOTIDE SEQUENCE [LARGE SCALE GENOMIC DNA]</scope>
    <source>
        <strain evidence="2 3">ALL</strain>
    </source>
</reference>
<dbReference type="GO" id="GO:0004674">
    <property type="term" value="F:protein serine/threonine kinase activity"/>
    <property type="evidence" value="ECO:0007669"/>
    <property type="project" value="TreeGrafter"/>
</dbReference>
<dbReference type="PROSITE" id="PS00108">
    <property type="entry name" value="PROTEIN_KINASE_ST"/>
    <property type="match status" value="1"/>
</dbReference>
<dbReference type="InterPro" id="IPR011009">
    <property type="entry name" value="Kinase-like_dom_sf"/>
</dbReference>
<dbReference type="PROSITE" id="PS50011">
    <property type="entry name" value="PROTEIN_KINASE_DOM"/>
    <property type="match status" value="1"/>
</dbReference>
<proteinExistence type="predicted"/>